<feature type="signal peptide" evidence="1">
    <location>
        <begin position="1"/>
        <end position="29"/>
    </location>
</feature>
<proteinExistence type="predicted"/>
<gene>
    <name evidence="2" type="ORF">HCU73_05950</name>
</gene>
<reference evidence="2 3" key="1">
    <citation type="submission" date="2020-04" db="EMBL/GenBank/DDBJ databases">
        <authorList>
            <person name="Yoon J."/>
        </authorList>
    </citation>
    <scope>NUCLEOTIDE SEQUENCE [LARGE SCALE GENOMIC DNA]</scope>
    <source>
        <strain evidence="2 3">KMU-115</strain>
    </source>
</reference>
<evidence type="ECO:0000256" key="1">
    <source>
        <dbReference type="SAM" id="SignalP"/>
    </source>
</evidence>
<comment type="caution">
    <text evidence="2">The sequence shown here is derived from an EMBL/GenBank/DDBJ whole genome shotgun (WGS) entry which is preliminary data.</text>
</comment>
<evidence type="ECO:0000313" key="3">
    <source>
        <dbReference type="Proteomes" id="UP000526408"/>
    </source>
</evidence>
<organism evidence="2 3">
    <name type="scientific">Roseicyclus persicicus</name>
    <dbReference type="NCBI Taxonomy" id="2650661"/>
    <lineage>
        <taxon>Bacteria</taxon>
        <taxon>Pseudomonadati</taxon>
        <taxon>Pseudomonadota</taxon>
        <taxon>Alphaproteobacteria</taxon>
        <taxon>Rhodobacterales</taxon>
        <taxon>Roseobacteraceae</taxon>
        <taxon>Roseicyclus</taxon>
    </lineage>
</organism>
<dbReference type="Proteomes" id="UP000526408">
    <property type="component" value="Unassembled WGS sequence"/>
</dbReference>
<protein>
    <submittedName>
        <fullName evidence="2">Uncharacterized protein</fullName>
    </submittedName>
</protein>
<accession>A0A7X6GZJ0</accession>
<dbReference type="AlphaFoldDB" id="A0A7X6GZJ0"/>
<name>A0A7X6GZJ0_9RHOB</name>
<evidence type="ECO:0000313" key="2">
    <source>
        <dbReference type="EMBL" id="NKX44126.1"/>
    </source>
</evidence>
<keyword evidence="3" id="KW-1185">Reference proteome</keyword>
<feature type="chain" id="PRO_5030945162" evidence="1">
    <location>
        <begin position="30"/>
        <end position="174"/>
    </location>
</feature>
<dbReference type="EMBL" id="JAAZQQ010000002">
    <property type="protein sequence ID" value="NKX44126.1"/>
    <property type="molecule type" value="Genomic_DNA"/>
</dbReference>
<dbReference type="RefSeq" id="WP_168622519.1">
    <property type="nucleotide sequence ID" value="NZ_JAAZQQ010000002.1"/>
</dbReference>
<keyword evidence="1" id="KW-0732">Signal</keyword>
<sequence>MMRSPLALRLRLAALGLAAVVAAPGPVGADMPAVQDFYLDVPGFSALVAASYGPETATAVAAAILAEAPPGEGLGSPYAGALTRIGWIGTPLAMIRAADPDPARLAAFLEEVNAAAPLRSMLMSRDLGGCILHRMELAGDDTAGVLVTGAPDPYEGCTTYGDPASLSITLMIGD</sequence>